<gene>
    <name evidence="2" type="ORF">DES52_10944</name>
</gene>
<reference evidence="2 3" key="1">
    <citation type="submission" date="2018-06" db="EMBL/GenBank/DDBJ databases">
        <title>Genomic Encyclopedia of Type Strains, Phase IV (KMG-IV): sequencing the most valuable type-strain genomes for metagenomic binning, comparative biology and taxonomic classification.</title>
        <authorList>
            <person name="Goeker M."/>
        </authorList>
    </citation>
    <scope>NUCLEOTIDE SEQUENCE [LARGE SCALE GENOMIC DNA]</scope>
    <source>
        <strain evidence="2 3">DSM 18048</strain>
    </source>
</reference>
<dbReference type="OrthoDB" id="8892982at2"/>
<proteinExistence type="predicted"/>
<sequence length="346" mass="37926">MTYLQHDSSPLQGHNSRRPILASSRLLVGAALLVGLSTWSSAHAQRQIKIGSQAGGTLAWVLYGIEYFGIDKELGLDVRSQDFASKDATRIALRSGDAQVVVDDFLEVTLLRQKNFNVTAVYPFSLLTGGIVVPANSGIRTVADLKGKTIGVTSLTDKTLLILRAYTRNKFGFDPQTDSKVVSASSPLIGQLLDRGEINAGIPFWHHGARLTATGKYRQVISSGELLRGLGLPANIPLLYIVARNDTDPETLRLFIKAVRVATDRMKADTGPFWNSLLEKGLYSLPDRTQLPALRRQWEAGVPKSWSSKDLNNTLLLTRKMIEVAGADVVGIQRLDTRAFNTSFRP</sequence>
<feature type="domain" description="SsuA/THI5-like" evidence="1">
    <location>
        <begin position="72"/>
        <end position="268"/>
    </location>
</feature>
<name>A0A318SL43_9DEIO</name>
<organism evidence="2 3">
    <name type="scientific">Deinococcus yavapaiensis KR-236</name>
    <dbReference type="NCBI Taxonomy" id="694435"/>
    <lineage>
        <taxon>Bacteria</taxon>
        <taxon>Thermotogati</taxon>
        <taxon>Deinococcota</taxon>
        <taxon>Deinococci</taxon>
        <taxon>Deinococcales</taxon>
        <taxon>Deinococcaceae</taxon>
        <taxon>Deinococcus</taxon>
    </lineage>
</organism>
<dbReference type="RefSeq" id="WP_110887085.1">
    <property type="nucleotide sequence ID" value="NZ_QJSX01000009.1"/>
</dbReference>
<dbReference type="AlphaFoldDB" id="A0A318SL43"/>
<dbReference type="SUPFAM" id="SSF53850">
    <property type="entry name" value="Periplasmic binding protein-like II"/>
    <property type="match status" value="1"/>
</dbReference>
<keyword evidence="3" id="KW-1185">Reference proteome</keyword>
<dbReference type="Proteomes" id="UP000248326">
    <property type="component" value="Unassembled WGS sequence"/>
</dbReference>
<dbReference type="InterPro" id="IPR015168">
    <property type="entry name" value="SsuA/THI5"/>
</dbReference>
<dbReference type="EMBL" id="QJSX01000009">
    <property type="protein sequence ID" value="PYE53272.1"/>
    <property type="molecule type" value="Genomic_DNA"/>
</dbReference>
<accession>A0A318SL43</accession>
<evidence type="ECO:0000313" key="3">
    <source>
        <dbReference type="Proteomes" id="UP000248326"/>
    </source>
</evidence>
<dbReference type="Gene3D" id="3.40.190.10">
    <property type="entry name" value="Periplasmic binding protein-like II"/>
    <property type="match status" value="2"/>
</dbReference>
<dbReference type="PANTHER" id="PTHR30024">
    <property type="entry name" value="ALIPHATIC SULFONATES-BINDING PROTEIN-RELATED"/>
    <property type="match status" value="1"/>
</dbReference>
<evidence type="ECO:0000259" key="1">
    <source>
        <dbReference type="Pfam" id="PF09084"/>
    </source>
</evidence>
<dbReference type="PANTHER" id="PTHR30024:SF48">
    <property type="entry name" value="ABC TRANSPORTER SUBSTRATE-BINDING PROTEIN"/>
    <property type="match status" value="1"/>
</dbReference>
<dbReference type="Pfam" id="PF09084">
    <property type="entry name" value="NMT1"/>
    <property type="match status" value="1"/>
</dbReference>
<comment type="caution">
    <text evidence="2">The sequence shown here is derived from an EMBL/GenBank/DDBJ whole genome shotgun (WGS) entry which is preliminary data.</text>
</comment>
<protein>
    <submittedName>
        <fullName evidence="2">NitT/TauT family transport system substrate-binding protein</fullName>
    </submittedName>
</protein>
<evidence type="ECO:0000313" key="2">
    <source>
        <dbReference type="EMBL" id="PYE53272.1"/>
    </source>
</evidence>